<dbReference type="AlphaFoldDB" id="X1A3X9"/>
<sequence length="215" mass="24655">PYGRTREGDLVEIDQQLREGEISESWWKLKDIGIGMTTGFGKKYKQVDLISDRPFAMLQQQAINTYNKAKDLGLEDMTLQQIEDLYNTNPGERYEAAIEDIYRDFNLGYGFKRDQMKPDDRIRSIDKIKDRNLTLKEITEKSRENINKQEEERFKTGLSILEDERFQSLLNEIDPEESGFVDTVGQIVQQSNMLLTFAGEGIASLGKRSGSLPGS</sequence>
<comment type="caution">
    <text evidence="1">The sequence shown here is derived from an EMBL/GenBank/DDBJ whole genome shotgun (WGS) entry which is preliminary data.</text>
</comment>
<evidence type="ECO:0000313" key="1">
    <source>
        <dbReference type="EMBL" id="GAG76835.1"/>
    </source>
</evidence>
<feature type="non-terminal residue" evidence="1">
    <location>
        <position position="1"/>
    </location>
</feature>
<reference evidence="1" key="1">
    <citation type="journal article" date="2014" name="Front. Microbiol.">
        <title>High frequency of phylogenetically diverse reductive dehalogenase-homologous genes in deep subseafloor sedimentary metagenomes.</title>
        <authorList>
            <person name="Kawai M."/>
            <person name="Futagami T."/>
            <person name="Toyoda A."/>
            <person name="Takaki Y."/>
            <person name="Nishi S."/>
            <person name="Hori S."/>
            <person name="Arai W."/>
            <person name="Tsubouchi T."/>
            <person name="Morono Y."/>
            <person name="Uchiyama I."/>
            <person name="Ito T."/>
            <person name="Fujiyama A."/>
            <person name="Inagaki F."/>
            <person name="Takami H."/>
        </authorList>
    </citation>
    <scope>NUCLEOTIDE SEQUENCE</scope>
    <source>
        <strain evidence="1">Expedition CK06-06</strain>
    </source>
</reference>
<protein>
    <submittedName>
        <fullName evidence="1">Uncharacterized protein</fullName>
    </submittedName>
</protein>
<name>X1A3X9_9ZZZZ</name>
<dbReference type="EMBL" id="BART01018680">
    <property type="protein sequence ID" value="GAG76835.1"/>
    <property type="molecule type" value="Genomic_DNA"/>
</dbReference>
<gene>
    <name evidence="1" type="ORF">S01H4_35187</name>
</gene>
<proteinExistence type="predicted"/>
<accession>X1A3X9</accession>
<organism evidence="1">
    <name type="scientific">marine sediment metagenome</name>
    <dbReference type="NCBI Taxonomy" id="412755"/>
    <lineage>
        <taxon>unclassified sequences</taxon>
        <taxon>metagenomes</taxon>
        <taxon>ecological metagenomes</taxon>
    </lineage>
</organism>